<dbReference type="Pfam" id="PF02894">
    <property type="entry name" value="GFO_IDH_MocA_C"/>
    <property type="match status" value="1"/>
</dbReference>
<evidence type="ECO:0000256" key="5">
    <source>
        <dbReference type="ARBA" id="ARBA00004074"/>
    </source>
</evidence>
<comment type="cofactor">
    <cofactor evidence="4">
        <name>Mg(2+)</name>
        <dbReference type="ChEBI" id="CHEBI:18420"/>
    </cofactor>
</comment>
<dbReference type="InterPro" id="IPR000683">
    <property type="entry name" value="Gfo/Idh/MocA-like_OxRdtase_N"/>
</dbReference>
<dbReference type="EC" id="3.1.3.89" evidence="8"/>
<dbReference type="SUPFAM" id="SSF51735">
    <property type="entry name" value="NAD(P)-binding Rossmann-fold domains"/>
    <property type="match status" value="1"/>
</dbReference>
<evidence type="ECO:0000259" key="14">
    <source>
        <dbReference type="Pfam" id="PF01408"/>
    </source>
</evidence>
<evidence type="ECO:0000256" key="6">
    <source>
        <dbReference type="ARBA" id="ARBA00009999"/>
    </source>
</evidence>
<dbReference type="FunFam" id="1.10.3210.10:FF:000011">
    <property type="entry name" value="HD domain-containing protein 2"/>
    <property type="match status" value="1"/>
</dbReference>
<gene>
    <name evidence="17" type="ORF">JMJ77_010077</name>
</gene>
<feature type="domain" description="Gfo/Idh/MocA-like oxidoreductase C-terminal" evidence="15">
    <location>
        <begin position="138"/>
        <end position="341"/>
    </location>
</feature>
<keyword evidence="12" id="KW-0170">Cobalt</keyword>
<feature type="region of interest" description="Disordered" evidence="13">
    <location>
        <begin position="679"/>
        <end position="705"/>
    </location>
</feature>
<dbReference type="GO" id="GO:0000166">
    <property type="term" value="F:nucleotide binding"/>
    <property type="evidence" value="ECO:0007669"/>
    <property type="project" value="InterPro"/>
</dbReference>
<dbReference type="PANTHER" id="PTHR11845:SF13">
    <property type="entry name" value="5'-DEOXYNUCLEOTIDASE HDDC2"/>
    <property type="match status" value="1"/>
</dbReference>
<dbReference type="GO" id="GO:0002953">
    <property type="term" value="F:5'-deoxynucleotidase activity"/>
    <property type="evidence" value="ECO:0007669"/>
    <property type="project" value="UniProtKB-EC"/>
</dbReference>
<evidence type="ECO:0000313" key="18">
    <source>
        <dbReference type="Proteomes" id="UP000699042"/>
    </source>
</evidence>
<organism evidence="17 18">
    <name type="scientific">Colletotrichum scovillei</name>
    <dbReference type="NCBI Taxonomy" id="1209932"/>
    <lineage>
        <taxon>Eukaryota</taxon>
        <taxon>Fungi</taxon>
        <taxon>Dikarya</taxon>
        <taxon>Ascomycota</taxon>
        <taxon>Pezizomycotina</taxon>
        <taxon>Sordariomycetes</taxon>
        <taxon>Hypocreomycetidae</taxon>
        <taxon>Glomerellales</taxon>
        <taxon>Glomerellaceae</taxon>
        <taxon>Colletotrichum</taxon>
        <taxon>Colletotrichum acutatum species complex</taxon>
    </lineage>
</organism>
<dbReference type="EMBL" id="JAESDN010000013">
    <property type="protein sequence ID" value="KAG7041970.1"/>
    <property type="molecule type" value="Genomic_DNA"/>
</dbReference>
<dbReference type="Pfam" id="PF01408">
    <property type="entry name" value="GFO_IDH_MocA"/>
    <property type="match status" value="1"/>
</dbReference>
<dbReference type="Proteomes" id="UP000699042">
    <property type="component" value="Unassembled WGS sequence"/>
</dbReference>
<evidence type="ECO:0000256" key="1">
    <source>
        <dbReference type="ARBA" id="ARBA00001638"/>
    </source>
</evidence>
<evidence type="ECO:0000256" key="8">
    <source>
        <dbReference type="ARBA" id="ARBA00012964"/>
    </source>
</evidence>
<dbReference type="SUPFAM" id="SSF109604">
    <property type="entry name" value="HD-domain/PDEase-like"/>
    <property type="match status" value="1"/>
</dbReference>
<comment type="caution">
    <text evidence="17">The sequence shown here is derived from an EMBL/GenBank/DDBJ whole genome shotgun (WGS) entry which is preliminary data.</text>
</comment>
<feature type="domain" description="Gfo/Idh/MocA-like oxidoreductase N-terminal" evidence="14">
    <location>
        <begin position="9"/>
        <end position="126"/>
    </location>
</feature>
<protein>
    <recommendedName>
        <fullName evidence="8">5'-deoxynucleotidase</fullName>
        <ecNumber evidence="8">3.1.3.89</ecNumber>
    </recommendedName>
</protein>
<keyword evidence="11" id="KW-0460">Magnesium</keyword>
<evidence type="ECO:0000256" key="13">
    <source>
        <dbReference type="SAM" id="MobiDB-lite"/>
    </source>
</evidence>
<keyword evidence="10" id="KW-0378">Hydrolase</keyword>
<dbReference type="Gene3D" id="1.10.3210.10">
    <property type="entry name" value="Hypothetical protein af1432"/>
    <property type="match status" value="1"/>
</dbReference>
<keyword evidence="9" id="KW-0479">Metal-binding</keyword>
<feature type="compositionally biased region" description="Basic and acidic residues" evidence="13">
    <location>
        <begin position="691"/>
        <end position="705"/>
    </location>
</feature>
<dbReference type="Gene3D" id="3.40.50.720">
    <property type="entry name" value="NAD(P)-binding Rossmann-like Domain"/>
    <property type="match status" value="1"/>
</dbReference>
<evidence type="ECO:0000313" key="17">
    <source>
        <dbReference type="EMBL" id="KAG7041970.1"/>
    </source>
</evidence>
<dbReference type="GO" id="GO:0005737">
    <property type="term" value="C:cytoplasm"/>
    <property type="evidence" value="ECO:0007669"/>
    <property type="project" value="TreeGrafter"/>
</dbReference>
<comment type="catalytic activity">
    <reaction evidence="1">
        <text>a 2'-deoxyribonucleoside 5'-phosphate + H2O = a 2'-deoxyribonucleoside + phosphate</text>
        <dbReference type="Rhea" id="RHEA:36167"/>
        <dbReference type="ChEBI" id="CHEBI:15377"/>
        <dbReference type="ChEBI" id="CHEBI:18274"/>
        <dbReference type="ChEBI" id="CHEBI:43474"/>
        <dbReference type="ChEBI" id="CHEBI:65317"/>
        <dbReference type="EC" id="3.1.3.89"/>
    </reaction>
</comment>
<dbReference type="InterPro" id="IPR036291">
    <property type="entry name" value="NAD(P)-bd_dom_sf"/>
</dbReference>
<comment type="function">
    <text evidence="5">Catalyzes the dephosphorylation of the nucleoside 5'-monophosphates deoxyadenosine monophosphate (dAMP), deoxycytidine monophosphate (dCMP), deoxyguanosine monophosphate (dGMP) and deoxythymidine monophosphate (dTMP).</text>
</comment>
<evidence type="ECO:0000256" key="11">
    <source>
        <dbReference type="ARBA" id="ARBA00022842"/>
    </source>
</evidence>
<dbReference type="AlphaFoldDB" id="A0A9P7QUU3"/>
<evidence type="ECO:0000256" key="3">
    <source>
        <dbReference type="ARBA" id="ARBA00001941"/>
    </source>
</evidence>
<dbReference type="GO" id="GO:0009159">
    <property type="term" value="P:deoxyribonucleoside monophosphate catabolic process"/>
    <property type="evidence" value="ECO:0007669"/>
    <property type="project" value="UniProtKB-ARBA"/>
</dbReference>
<dbReference type="Gene3D" id="3.30.360.10">
    <property type="entry name" value="Dihydrodipicolinate Reductase, domain 2"/>
    <property type="match status" value="1"/>
</dbReference>
<evidence type="ECO:0000256" key="7">
    <source>
        <dbReference type="ARBA" id="ARBA00011738"/>
    </source>
</evidence>
<accession>A0A9P7QUU3</accession>
<reference evidence="17" key="1">
    <citation type="submission" date="2021-05" db="EMBL/GenBank/DDBJ databases">
        <title>Comparative genomics of three Colletotrichum scovillei strains and genetic complementation revealed genes involved fungal growth and virulence on chili pepper.</title>
        <authorList>
            <person name="Hsieh D.-K."/>
            <person name="Chuang S.-C."/>
            <person name="Chen C.-Y."/>
            <person name="Chao Y.-T."/>
            <person name="Lu M.-Y.J."/>
            <person name="Lee M.-H."/>
            <person name="Shih M.-C."/>
        </authorList>
    </citation>
    <scope>NUCLEOTIDE SEQUENCE</scope>
    <source>
        <strain evidence="17">Coll-153</strain>
    </source>
</reference>
<evidence type="ECO:0000256" key="2">
    <source>
        <dbReference type="ARBA" id="ARBA00001936"/>
    </source>
</evidence>
<evidence type="ECO:0000256" key="12">
    <source>
        <dbReference type="ARBA" id="ARBA00023285"/>
    </source>
</evidence>
<keyword evidence="18" id="KW-1185">Reference proteome</keyword>
<dbReference type="InterPro" id="IPR006674">
    <property type="entry name" value="HD_domain"/>
</dbReference>
<evidence type="ECO:0000256" key="9">
    <source>
        <dbReference type="ARBA" id="ARBA00022723"/>
    </source>
</evidence>
<dbReference type="Pfam" id="PF13023">
    <property type="entry name" value="HD_3"/>
    <property type="match status" value="1"/>
</dbReference>
<evidence type="ECO:0000256" key="10">
    <source>
        <dbReference type="ARBA" id="ARBA00022801"/>
    </source>
</evidence>
<comment type="similarity">
    <text evidence="6">Belongs to the HDDC2 family.</text>
</comment>
<comment type="cofactor">
    <cofactor evidence="2">
        <name>Mn(2+)</name>
        <dbReference type="ChEBI" id="CHEBI:29035"/>
    </cofactor>
</comment>
<feature type="domain" description="HD" evidence="16">
    <location>
        <begin position="496"/>
        <end position="654"/>
    </location>
</feature>
<dbReference type="PANTHER" id="PTHR11845">
    <property type="entry name" value="5'-DEOXYNUCLEOTIDASE HDDC2"/>
    <property type="match status" value="1"/>
</dbReference>
<comment type="cofactor">
    <cofactor evidence="3">
        <name>Co(2+)</name>
        <dbReference type="ChEBI" id="CHEBI:48828"/>
    </cofactor>
</comment>
<dbReference type="GO" id="GO:0046872">
    <property type="term" value="F:metal ion binding"/>
    <property type="evidence" value="ECO:0007669"/>
    <property type="project" value="UniProtKB-KW"/>
</dbReference>
<proteinExistence type="inferred from homology"/>
<dbReference type="InterPro" id="IPR004104">
    <property type="entry name" value="Gfo/Idh/MocA-like_OxRdtase_C"/>
</dbReference>
<dbReference type="SUPFAM" id="SSF55347">
    <property type="entry name" value="Glyceraldehyde-3-phosphate dehydrogenase-like, C-terminal domain"/>
    <property type="match status" value="1"/>
</dbReference>
<comment type="subunit">
    <text evidence="7">Homodimer.</text>
</comment>
<evidence type="ECO:0000259" key="15">
    <source>
        <dbReference type="Pfam" id="PF02894"/>
    </source>
</evidence>
<sequence length="705" mass="77116">MTSHQGVISFAIIGTGLIGPRHARTVVESPDAELVAVVDPAPAGAQLAAELNVAHYTSVSDLLRSEHVPQAAIVCTPNHTHVAVSKQLSSGGVHVLVEKPISSDIPSGTELLSHLQTTEVKTLVGHHRRFNPYIISTKKVLESGVLGKIIAINGLWTTYKPGDYFEAPTEWRQGKDGGVVLINAIHEIDLLHHLLGPITRVHAEKTTSQRGHEAEEGAALTIRFKSGVVGTFLISDNVPSPYNFEAGTGENPLIPKTGQNFYQIFGSDGSLSVPDLSIWSYKGTNKSWHSEMAREKLAVEDGVPFELQLAHFCRVIQGKESPSCSPQAGLGALIVCQAIKDALEANSLFLRSPFASCPFTPAPVILHWAQSVTLAPATDPAIIALLRPPTLSLHSACFAPLHEKAILSQLSSAKPEQTYYKAPFPSPSDFTIMSSAAPHGSNSASSTNGVVDIKNLGHVETPKVEGTWTVEKALEISPGTAGPADAGSPLPYFHLIERLKTTKREGWRRFGIARGESIADHMYRMSLLSMLAPPALAPRLDLARCMKMCLIHDMAESLVGDITPVDGVAKPEKNRREAETMDYITKNLLGSVYGGIPGAEIREIWQEYEDSQTLNSHYVHDLDKMELLLQMMEYEKRGQGKLDLGEFAYVATKFTLPETKEWADALLKEREHFWGTQQHVHGEDGIEGGVQEDRRQQQDDYYERK</sequence>
<name>A0A9P7QUU3_9PEZI</name>
<dbReference type="InterPro" id="IPR039356">
    <property type="entry name" value="YfbR/HDDC2"/>
</dbReference>
<evidence type="ECO:0000256" key="4">
    <source>
        <dbReference type="ARBA" id="ARBA00001946"/>
    </source>
</evidence>
<evidence type="ECO:0000259" key="16">
    <source>
        <dbReference type="Pfam" id="PF13023"/>
    </source>
</evidence>